<dbReference type="FunFam" id="3.40.50.10860:FF:000002">
    <property type="entry name" value="Glutamate dehydrogenase"/>
    <property type="match status" value="1"/>
</dbReference>
<dbReference type="GO" id="GO:0004354">
    <property type="term" value="F:glutamate dehydrogenase (NADP+) activity"/>
    <property type="evidence" value="ECO:0007669"/>
    <property type="project" value="UniProtKB-EC"/>
</dbReference>
<evidence type="ECO:0000256" key="2">
    <source>
        <dbReference type="ARBA" id="ARBA00012907"/>
    </source>
</evidence>
<dbReference type="FunFam" id="3.40.50.720:FF:000030">
    <property type="entry name" value="Glutamate dehydrogenase"/>
    <property type="match status" value="1"/>
</dbReference>
<sequence>MARRQQQPAKKKKRGGRLSSLFLPRKSITILLMLSLVWSCKASSSTSSSSSSQSTFRPSKPSADLEFLEPLYQKYPHQPIFLQCVEEVALSLLPLFSDDNEEGQFYKRAFLAMTEPERVISFRVPWEDDDGNLRYNRGWRVEFSSVLGPYKGGLRFHPTVDEGVLKFLGFEQIFKNALTGLPLGGGKGGSDFDPKGKSPQEMKRFCQSFMTELHRYLHPSTDVPAGDIGVGGSEIGYMYGTYKRLTNRHGEGVLTGKSLAFGGSPLRPEATGYGLVYIAKLAMEDQRKKDCKDDKDAEDNNVLKGVKCKVSGSGNVAQYAAQKLLELGAKVMTMSDSNGALIFDNDNDNTGMTQEDLQQVMECKNVHRGRLSQLEGKVSGRYIPDATVWNLPPQQNVACEIALPCATQNEIDESAAQRLVEEGIYLVAEGANLPTTTHGQEIFRRKQEEDGLVYIPAKAANAGGVGVSGLEMSQNAQKLTWTTEEVDDKLQSMMKEIYHQCQTGGDTTTTTTSSSSSSSDEKEEAASMSLEEGANRAGFRKVAHAMRELGWVQ</sequence>
<dbReference type="Pfam" id="PF00208">
    <property type="entry name" value="ELFV_dehydrog"/>
    <property type="match status" value="1"/>
</dbReference>
<dbReference type="GO" id="GO:0005829">
    <property type="term" value="C:cytosol"/>
    <property type="evidence" value="ECO:0007669"/>
    <property type="project" value="TreeGrafter"/>
</dbReference>
<dbReference type="SUPFAM" id="SSF51735">
    <property type="entry name" value="NAD(P)-binding Rossmann-fold domains"/>
    <property type="match status" value="1"/>
</dbReference>
<dbReference type="InterPro" id="IPR033524">
    <property type="entry name" value="Glu/Leu/Phe/Val_DH_AS"/>
</dbReference>
<dbReference type="InterPro" id="IPR050724">
    <property type="entry name" value="Glu_Leu_Phe_Val_DH"/>
</dbReference>
<evidence type="ECO:0000256" key="3">
    <source>
        <dbReference type="ARBA" id="ARBA00023002"/>
    </source>
</evidence>
<dbReference type="PRINTS" id="PR00082">
    <property type="entry name" value="GLFDHDRGNASE"/>
</dbReference>
<dbReference type="InterPro" id="IPR006096">
    <property type="entry name" value="Glu/Leu/Phe/Val/Trp_DH_C"/>
</dbReference>
<dbReference type="SMART" id="SM00839">
    <property type="entry name" value="ELFV_dehydrog"/>
    <property type="match status" value="1"/>
</dbReference>
<name>A0AAD2GAM1_9STRA</name>
<comment type="caution">
    <text evidence="7">The sequence shown here is derived from an EMBL/GenBank/DDBJ whole genome shotgun (WGS) entry which is preliminary data.</text>
</comment>
<feature type="compositionally biased region" description="Low complexity" evidence="5">
    <location>
        <begin position="503"/>
        <end position="518"/>
    </location>
</feature>
<keyword evidence="3 4" id="KW-0560">Oxidoreductase</keyword>
<dbReference type="EMBL" id="CAKOGP040002358">
    <property type="protein sequence ID" value="CAJ1968040.1"/>
    <property type="molecule type" value="Genomic_DNA"/>
</dbReference>
<evidence type="ECO:0000256" key="5">
    <source>
        <dbReference type="SAM" id="MobiDB-lite"/>
    </source>
</evidence>
<dbReference type="InterPro" id="IPR036291">
    <property type="entry name" value="NAD(P)-bd_dom_sf"/>
</dbReference>
<proteinExistence type="inferred from homology"/>
<dbReference type="InterPro" id="IPR046346">
    <property type="entry name" value="Aminoacid_DH-like_N_sf"/>
</dbReference>
<protein>
    <recommendedName>
        <fullName evidence="2">glutamate dehydrogenase (NADP(+))</fullName>
        <ecNumber evidence="2">1.4.1.4</ecNumber>
    </recommendedName>
</protein>
<dbReference type="Gene3D" id="3.40.50.10860">
    <property type="entry name" value="Leucine Dehydrogenase, chain A, domain 1"/>
    <property type="match status" value="1"/>
</dbReference>
<feature type="domain" description="Glutamate/phenylalanine/leucine/valine/L-tryptophan dehydrogenase C-terminal" evidence="6">
    <location>
        <begin position="264"/>
        <end position="550"/>
    </location>
</feature>
<dbReference type="FunFam" id="1.10.285.10:FF:000001">
    <property type="entry name" value="Glutamate dehydrogenase"/>
    <property type="match status" value="1"/>
</dbReference>
<evidence type="ECO:0000313" key="7">
    <source>
        <dbReference type="EMBL" id="CAJ1968040.1"/>
    </source>
</evidence>
<dbReference type="Proteomes" id="UP001295423">
    <property type="component" value="Unassembled WGS sequence"/>
</dbReference>
<keyword evidence="8" id="KW-1185">Reference proteome</keyword>
<evidence type="ECO:0000313" key="8">
    <source>
        <dbReference type="Proteomes" id="UP001295423"/>
    </source>
</evidence>
<organism evidence="7 8">
    <name type="scientific">Cylindrotheca closterium</name>
    <dbReference type="NCBI Taxonomy" id="2856"/>
    <lineage>
        <taxon>Eukaryota</taxon>
        <taxon>Sar</taxon>
        <taxon>Stramenopiles</taxon>
        <taxon>Ochrophyta</taxon>
        <taxon>Bacillariophyta</taxon>
        <taxon>Bacillariophyceae</taxon>
        <taxon>Bacillariophycidae</taxon>
        <taxon>Bacillariales</taxon>
        <taxon>Bacillariaceae</taxon>
        <taxon>Cylindrotheca</taxon>
    </lineage>
</organism>
<dbReference type="NCBIfam" id="NF006929">
    <property type="entry name" value="PRK09414.1"/>
    <property type="match status" value="1"/>
</dbReference>
<dbReference type="InterPro" id="IPR006095">
    <property type="entry name" value="Glu/Leu/Phe/Val/Trp_DH"/>
</dbReference>
<dbReference type="SUPFAM" id="SSF53223">
    <property type="entry name" value="Aminoacid dehydrogenase-like, N-terminal domain"/>
    <property type="match status" value="1"/>
</dbReference>
<dbReference type="Gene3D" id="3.40.50.720">
    <property type="entry name" value="NAD(P)-binding Rossmann-like Domain"/>
    <property type="match status" value="1"/>
</dbReference>
<dbReference type="InterPro" id="IPR006097">
    <property type="entry name" value="Glu/Leu/Phe/Val/Trp_DH_dimer"/>
</dbReference>
<evidence type="ECO:0000256" key="1">
    <source>
        <dbReference type="ARBA" id="ARBA00006382"/>
    </source>
</evidence>
<evidence type="ECO:0000256" key="4">
    <source>
        <dbReference type="RuleBase" id="RU004417"/>
    </source>
</evidence>
<gene>
    <name evidence="7" type="ORF">CYCCA115_LOCUS23057</name>
</gene>
<dbReference type="PANTHER" id="PTHR43571">
    <property type="entry name" value="NADP-SPECIFIC GLUTAMATE DEHYDROGENASE 1-RELATED"/>
    <property type="match status" value="1"/>
</dbReference>
<dbReference type="EC" id="1.4.1.4" evidence="2"/>
<evidence type="ECO:0000259" key="6">
    <source>
        <dbReference type="SMART" id="SM00839"/>
    </source>
</evidence>
<feature type="region of interest" description="Disordered" evidence="5">
    <location>
        <begin position="501"/>
        <end position="538"/>
    </location>
</feature>
<comment type="similarity">
    <text evidence="1 4">Belongs to the Glu/Leu/Phe/Val dehydrogenases family.</text>
</comment>
<dbReference type="Gene3D" id="1.10.285.10">
    <property type="entry name" value="Glutamate Dehydrogenase, chain A, domain 3"/>
    <property type="match status" value="2"/>
</dbReference>
<dbReference type="GO" id="GO:0006537">
    <property type="term" value="P:glutamate biosynthetic process"/>
    <property type="evidence" value="ECO:0007669"/>
    <property type="project" value="TreeGrafter"/>
</dbReference>
<accession>A0AAD2GAM1</accession>
<dbReference type="Pfam" id="PF02812">
    <property type="entry name" value="ELFV_dehydrog_N"/>
    <property type="match status" value="1"/>
</dbReference>
<reference evidence="7" key="1">
    <citation type="submission" date="2023-08" db="EMBL/GenBank/DDBJ databases">
        <authorList>
            <person name="Audoor S."/>
            <person name="Bilcke G."/>
        </authorList>
    </citation>
    <scope>NUCLEOTIDE SEQUENCE</scope>
</reference>
<dbReference type="PROSITE" id="PS00074">
    <property type="entry name" value="GLFV_DEHYDROGENASE"/>
    <property type="match status" value="1"/>
</dbReference>
<dbReference type="AlphaFoldDB" id="A0AAD2GAM1"/>
<dbReference type="PANTHER" id="PTHR43571:SF1">
    <property type="entry name" value="NADP-SPECIFIC GLUTAMATE DEHYDROGENASE 1-RELATED"/>
    <property type="match status" value="1"/>
</dbReference>